<evidence type="ECO:0000313" key="2">
    <source>
        <dbReference type="Proteomes" id="UP000294530"/>
    </source>
</evidence>
<evidence type="ECO:0000313" key="1">
    <source>
        <dbReference type="EMBL" id="TDH68552.1"/>
    </source>
</evidence>
<dbReference type="EMBL" id="SHOA02000016">
    <property type="protein sequence ID" value="TDH68552.1"/>
    <property type="molecule type" value="Genomic_DNA"/>
</dbReference>
<dbReference type="RefSeq" id="XP_067818051.1">
    <property type="nucleotide sequence ID" value="XM_067958400.1"/>
</dbReference>
<protein>
    <submittedName>
        <fullName evidence="1">Uncharacterized protein</fullName>
    </submittedName>
</protein>
<dbReference type="Proteomes" id="UP000294530">
    <property type="component" value="Unassembled WGS sequence"/>
</dbReference>
<gene>
    <name evidence="1" type="ORF">CCR75_000292</name>
</gene>
<keyword evidence="2" id="KW-1185">Reference proteome</keyword>
<dbReference type="GeneID" id="94344071"/>
<sequence length="64" mass="7275">MSVFVSIFQWEKTKNMEGVVDGIFIIVHGGGGCCFRTWSTPKTVVSWFLRKQHAEPYISSSVKH</sequence>
<organism evidence="1 2">
    <name type="scientific">Bremia lactucae</name>
    <name type="common">Lettuce downy mildew</name>
    <dbReference type="NCBI Taxonomy" id="4779"/>
    <lineage>
        <taxon>Eukaryota</taxon>
        <taxon>Sar</taxon>
        <taxon>Stramenopiles</taxon>
        <taxon>Oomycota</taxon>
        <taxon>Peronosporomycetes</taxon>
        <taxon>Peronosporales</taxon>
        <taxon>Peronosporaceae</taxon>
        <taxon>Bremia</taxon>
    </lineage>
</organism>
<accession>A0A976IE41</accession>
<dbReference type="KEGG" id="blac:94344071"/>
<comment type="caution">
    <text evidence="1">The sequence shown here is derived from an EMBL/GenBank/DDBJ whole genome shotgun (WGS) entry which is preliminary data.</text>
</comment>
<proteinExistence type="predicted"/>
<name>A0A976IE41_BRELC</name>
<reference evidence="1 2" key="1">
    <citation type="journal article" date="2021" name="Genome Biol.">
        <title>AFLAP: assembly-free linkage analysis pipeline using k-mers from genome sequencing data.</title>
        <authorList>
            <person name="Fletcher K."/>
            <person name="Zhang L."/>
            <person name="Gil J."/>
            <person name="Han R."/>
            <person name="Cavanaugh K."/>
            <person name="Michelmore R."/>
        </authorList>
    </citation>
    <scope>NUCLEOTIDE SEQUENCE [LARGE SCALE GENOMIC DNA]</scope>
    <source>
        <strain evidence="1 2">SF5</strain>
    </source>
</reference>
<dbReference type="AlphaFoldDB" id="A0A976IE41"/>